<keyword evidence="2" id="KW-1277">Toxin-antitoxin system</keyword>
<dbReference type="InterPro" id="IPR035093">
    <property type="entry name" value="RelE/ParE_toxin_dom_sf"/>
</dbReference>
<evidence type="ECO:0000313" key="4">
    <source>
        <dbReference type="Proteomes" id="UP000176593"/>
    </source>
</evidence>
<dbReference type="InterPro" id="IPR007712">
    <property type="entry name" value="RelE/ParE_toxin"/>
</dbReference>
<dbReference type="SUPFAM" id="SSF143011">
    <property type="entry name" value="RelE-like"/>
    <property type="match status" value="1"/>
</dbReference>
<protein>
    <submittedName>
        <fullName evidence="3">Addiction module antitoxin RelB</fullName>
    </submittedName>
</protein>
<organism evidence="3 4">
    <name type="scientific">Candidatus Uhrbacteria bacterium RIFCSPLOWO2_02_FULL_48_18</name>
    <dbReference type="NCBI Taxonomy" id="1802408"/>
    <lineage>
        <taxon>Bacteria</taxon>
        <taxon>Candidatus Uhriibacteriota</taxon>
    </lineage>
</organism>
<dbReference type="Proteomes" id="UP000176593">
    <property type="component" value="Unassembled WGS sequence"/>
</dbReference>
<dbReference type="PANTHER" id="PTHR35601:SF1">
    <property type="entry name" value="TOXIN RELE"/>
    <property type="match status" value="1"/>
</dbReference>
<dbReference type="NCBIfam" id="TIGR02385">
    <property type="entry name" value="RelE_StbE"/>
    <property type="match status" value="1"/>
</dbReference>
<accession>A0A1F7V8Y5</accession>
<dbReference type="EMBL" id="MGEQ01000003">
    <property type="protein sequence ID" value="OGL86933.1"/>
    <property type="molecule type" value="Genomic_DNA"/>
</dbReference>
<dbReference type="PANTHER" id="PTHR35601">
    <property type="entry name" value="TOXIN RELE"/>
    <property type="match status" value="1"/>
</dbReference>
<dbReference type="AlphaFoldDB" id="A0A1F7V8Y5"/>
<evidence type="ECO:0000256" key="2">
    <source>
        <dbReference type="ARBA" id="ARBA00022649"/>
    </source>
</evidence>
<comment type="caution">
    <text evidence="3">The sequence shown here is derived from an EMBL/GenBank/DDBJ whole genome shotgun (WGS) entry which is preliminary data.</text>
</comment>
<dbReference type="Pfam" id="PF05016">
    <property type="entry name" value="ParE_toxin"/>
    <property type="match status" value="1"/>
</dbReference>
<gene>
    <name evidence="3" type="ORF">A3I41_03190</name>
</gene>
<reference evidence="3 4" key="1">
    <citation type="journal article" date="2016" name="Nat. Commun.">
        <title>Thousands of microbial genomes shed light on interconnected biogeochemical processes in an aquifer system.</title>
        <authorList>
            <person name="Anantharaman K."/>
            <person name="Brown C.T."/>
            <person name="Hug L.A."/>
            <person name="Sharon I."/>
            <person name="Castelle C.J."/>
            <person name="Probst A.J."/>
            <person name="Thomas B.C."/>
            <person name="Singh A."/>
            <person name="Wilkins M.J."/>
            <person name="Karaoz U."/>
            <person name="Brodie E.L."/>
            <person name="Williams K.H."/>
            <person name="Hubbard S.S."/>
            <person name="Banfield J.F."/>
        </authorList>
    </citation>
    <scope>NUCLEOTIDE SEQUENCE [LARGE SCALE GENOMIC DNA]</scope>
</reference>
<proteinExistence type="inferred from homology"/>
<evidence type="ECO:0000256" key="1">
    <source>
        <dbReference type="ARBA" id="ARBA00006226"/>
    </source>
</evidence>
<evidence type="ECO:0000313" key="3">
    <source>
        <dbReference type="EMBL" id="OGL86933.1"/>
    </source>
</evidence>
<dbReference type="Gene3D" id="3.30.2310.20">
    <property type="entry name" value="RelE-like"/>
    <property type="match status" value="1"/>
</dbReference>
<sequence>MGIDFILQYHEFVLKEDVVKLSASNKKQIKRAIEEKLTTHPELYGKPLRQSLKGYRKLRVGDYRVIFRIEKQTVKILMIGHRSRVYQSIYMRIEP</sequence>
<name>A0A1F7V8Y5_9BACT</name>
<comment type="similarity">
    <text evidence="1">Belongs to the RelE toxin family.</text>
</comment>